<evidence type="ECO:0000313" key="12">
    <source>
        <dbReference type="Proteomes" id="UP000249590"/>
    </source>
</evidence>
<evidence type="ECO:0000256" key="3">
    <source>
        <dbReference type="ARBA" id="ARBA00022617"/>
    </source>
</evidence>
<evidence type="ECO:0000259" key="10">
    <source>
        <dbReference type="PROSITE" id="PS51007"/>
    </source>
</evidence>
<dbReference type="GO" id="GO:0020037">
    <property type="term" value="F:heme binding"/>
    <property type="evidence" value="ECO:0007669"/>
    <property type="project" value="InterPro"/>
</dbReference>
<keyword evidence="7 8" id="KW-0408">Iron</keyword>
<feature type="region of interest" description="Disordered" evidence="9">
    <location>
        <begin position="47"/>
        <end position="71"/>
    </location>
</feature>
<dbReference type="SUPFAM" id="SSF46626">
    <property type="entry name" value="Cytochrome c"/>
    <property type="match status" value="1"/>
</dbReference>
<comment type="caution">
    <text evidence="11">The sequence shown here is derived from an EMBL/GenBank/DDBJ whole genome shotgun (WGS) entry which is preliminary data.</text>
</comment>
<keyword evidence="5 8" id="KW-0479">Metal-binding</keyword>
<reference evidence="11 12" key="1">
    <citation type="submission" date="2018-05" db="EMBL/GenBank/DDBJ databases">
        <title>Acuticoccus sediminis sp. nov., isolated from deep-sea sediment of Indian Ocean.</title>
        <authorList>
            <person name="Liu X."/>
            <person name="Lai Q."/>
            <person name="Du Y."/>
            <person name="Sun F."/>
            <person name="Zhang X."/>
            <person name="Wang S."/>
            <person name="Shao Z."/>
        </authorList>
    </citation>
    <scope>NUCLEOTIDE SEQUENCE [LARGE SCALE GENOMIC DNA]</scope>
    <source>
        <strain evidence="11 12">PTG4-2</strain>
    </source>
</reference>
<evidence type="ECO:0000256" key="8">
    <source>
        <dbReference type="PROSITE-ProRule" id="PRU00433"/>
    </source>
</evidence>
<name>A0A8B2P2S8_9HYPH</name>
<sequence>MTAISWWRGDGAGNGAAVALAPDDVAVVAEGAKIYAANCASCHGADLEGQPNWRERKADGKLPAPPHDRDGHTWHHPDVQLFHLVKNGLPKTVGDQPYLTDMPAYAGILTDAEIVAVLSYIKSRWPADIRRSHDELNDRLAGYNPN</sequence>
<protein>
    <submittedName>
        <fullName evidence="11">Cytochrome C</fullName>
    </submittedName>
</protein>
<dbReference type="EMBL" id="QHHQ01000002">
    <property type="protein sequence ID" value="RAI02567.1"/>
    <property type="molecule type" value="Genomic_DNA"/>
</dbReference>
<keyword evidence="12" id="KW-1185">Reference proteome</keyword>
<dbReference type="GO" id="GO:0009055">
    <property type="term" value="F:electron transfer activity"/>
    <property type="evidence" value="ECO:0007669"/>
    <property type="project" value="InterPro"/>
</dbReference>
<dbReference type="Pfam" id="PF00034">
    <property type="entry name" value="Cytochrom_C"/>
    <property type="match status" value="1"/>
</dbReference>
<dbReference type="PANTHER" id="PTHR35008:SF4">
    <property type="entry name" value="BLL4482 PROTEIN"/>
    <property type="match status" value="1"/>
</dbReference>
<accession>A0A8B2P2S8</accession>
<gene>
    <name evidence="11" type="ORF">DLJ53_11900</name>
</gene>
<comment type="cofactor">
    <cofactor evidence="1">
        <name>heme c</name>
        <dbReference type="ChEBI" id="CHEBI:61717"/>
    </cofactor>
</comment>
<evidence type="ECO:0000256" key="7">
    <source>
        <dbReference type="ARBA" id="ARBA00023004"/>
    </source>
</evidence>
<dbReference type="Proteomes" id="UP000249590">
    <property type="component" value="Unassembled WGS sequence"/>
</dbReference>
<dbReference type="InterPro" id="IPR008168">
    <property type="entry name" value="Cyt_C_IC"/>
</dbReference>
<dbReference type="GO" id="GO:0005506">
    <property type="term" value="F:iron ion binding"/>
    <property type="evidence" value="ECO:0007669"/>
    <property type="project" value="InterPro"/>
</dbReference>
<proteinExistence type="predicted"/>
<evidence type="ECO:0000256" key="5">
    <source>
        <dbReference type="ARBA" id="ARBA00022723"/>
    </source>
</evidence>
<feature type="domain" description="Cytochrome c" evidence="10">
    <location>
        <begin position="26"/>
        <end position="125"/>
    </location>
</feature>
<evidence type="ECO:0000256" key="4">
    <source>
        <dbReference type="ARBA" id="ARBA00022660"/>
    </source>
</evidence>
<keyword evidence="2" id="KW-0813">Transport</keyword>
<keyword evidence="3 8" id="KW-0349">Heme</keyword>
<keyword evidence="4" id="KW-0679">Respiratory chain</keyword>
<dbReference type="PROSITE" id="PS51007">
    <property type="entry name" value="CYTC"/>
    <property type="match status" value="1"/>
</dbReference>
<dbReference type="Gene3D" id="1.10.760.10">
    <property type="entry name" value="Cytochrome c-like domain"/>
    <property type="match status" value="1"/>
</dbReference>
<dbReference type="PANTHER" id="PTHR35008">
    <property type="entry name" value="BLL4482 PROTEIN-RELATED"/>
    <property type="match status" value="1"/>
</dbReference>
<dbReference type="InterPro" id="IPR036909">
    <property type="entry name" value="Cyt_c-like_dom_sf"/>
</dbReference>
<evidence type="ECO:0000256" key="2">
    <source>
        <dbReference type="ARBA" id="ARBA00022448"/>
    </source>
</evidence>
<dbReference type="PRINTS" id="PR00605">
    <property type="entry name" value="CYTCHROMECIC"/>
</dbReference>
<dbReference type="InterPro" id="IPR051459">
    <property type="entry name" value="Cytochrome_c-type_DH"/>
</dbReference>
<organism evidence="11 12">
    <name type="scientific">Acuticoccus sediminis</name>
    <dbReference type="NCBI Taxonomy" id="2184697"/>
    <lineage>
        <taxon>Bacteria</taxon>
        <taxon>Pseudomonadati</taxon>
        <taxon>Pseudomonadota</taxon>
        <taxon>Alphaproteobacteria</taxon>
        <taxon>Hyphomicrobiales</taxon>
        <taxon>Amorphaceae</taxon>
        <taxon>Acuticoccus</taxon>
    </lineage>
</organism>
<evidence type="ECO:0000256" key="9">
    <source>
        <dbReference type="SAM" id="MobiDB-lite"/>
    </source>
</evidence>
<evidence type="ECO:0000313" key="11">
    <source>
        <dbReference type="EMBL" id="RAI02567.1"/>
    </source>
</evidence>
<dbReference type="AlphaFoldDB" id="A0A8B2P2S8"/>
<keyword evidence="6" id="KW-0249">Electron transport</keyword>
<evidence type="ECO:0000256" key="6">
    <source>
        <dbReference type="ARBA" id="ARBA00022982"/>
    </source>
</evidence>
<feature type="compositionally biased region" description="Basic and acidic residues" evidence="9">
    <location>
        <begin position="53"/>
        <end position="71"/>
    </location>
</feature>
<dbReference type="InterPro" id="IPR009056">
    <property type="entry name" value="Cyt_c-like_dom"/>
</dbReference>
<dbReference type="OrthoDB" id="9811281at2"/>
<evidence type="ECO:0000256" key="1">
    <source>
        <dbReference type="ARBA" id="ARBA00001926"/>
    </source>
</evidence>